<dbReference type="InterPro" id="IPR009010">
    <property type="entry name" value="Asp_de-COase-like_dom_sf"/>
</dbReference>
<dbReference type="Pfam" id="PF01568">
    <property type="entry name" value="Molydop_binding"/>
    <property type="match status" value="1"/>
</dbReference>
<accession>A0A2N5A8U2</accession>
<dbReference type="Gene3D" id="3.40.228.10">
    <property type="entry name" value="Dimethylsulfoxide Reductase, domain 2"/>
    <property type="match status" value="1"/>
</dbReference>
<gene>
    <name evidence="2" type="ORF">CWM98_27705</name>
</gene>
<dbReference type="AlphaFoldDB" id="A0A2N5A8U2"/>
<dbReference type="EMBL" id="PICB01001921">
    <property type="protein sequence ID" value="PLP40257.1"/>
    <property type="molecule type" value="Genomic_DNA"/>
</dbReference>
<dbReference type="GO" id="GO:0045333">
    <property type="term" value="P:cellular respiration"/>
    <property type="evidence" value="ECO:0007669"/>
    <property type="project" value="UniProtKB-ARBA"/>
</dbReference>
<dbReference type="GO" id="GO:0043546">
    <property type="term" value="F:molybdopterin cofactor binding"/>
    <property type="evidence" value="ECO:0007669"/>
    <property type="project" value="InterPro"/>
</dbReference>
<organism evidence="2 3">
    <name type="scientific">Klebsiella variicola</name>
    <dbReference type="NCBI Taxonomy" id="244366"/>
    <lineage>
        <taxon>Bacteria</taxon>
        <taxon>Pseudomonadati</taxon>
        <taxon>Pseudomonadota</taxon>
        <taxon>Gammaproteobacteria</taxon>
        <taxon>Enterobacterales</taxon>
        <taxon>Enterobacteriaceae</taxon>
        <taxon>Klebsiella/Raoultella group</taxon>
        <taxon>Klebsiella</taxon>
        <taxon>Klebsiella pneumoniae complex</taxon>
    </lineage>
</organism>
<sequence length="356" mass="39049">EQESGLTRESLTQVAVAYAKSRATIVTYGMGITQHNKGTSNVRLIADLLLMRGNIGKPGAGICPLRGHSNVQGNRTVGISEKPSAAFLDSLQRVMGITPPRHHGHDAVKALEAMIAGDAKALICLGGNFAVAMPDHERAFPAMRGLELSVHVGTKLNRSHLLTAKETFILPCLGRTELDLQASGRQSITVEDSMSMVHASSGKLKPASPTLRSEPAIVAGLAKATLPASKVDWLYLVEDYDRIRDLIEQTIPGFEEYNQRIRHPGGFRMPLPPTERIWPTATGKAMFSVFKGVHENVVVEGEDVMRLVTLRSHDQYNTTIYAMDDRYRGVFGRRDVLFMNEQDMAAQGLEHGDRVD</sequence>
<dbReference type="PANTHER" id="PTHR43105:SF4">
    <property type="entry name" value="PROTEIN YDEP"/>
    <property type="match status" value="1"/>
</dbReference>
<feature type="non-terminal residue" evidence="2">
    <location>
        <position position="1"/>
    </location>
</feature>
<protein>
    <submittedName>
        <fullName evidence="2">CbbBc protein</fullName>
    </submittedName>
</protein>
<dbReference type="GO" id="GO:0016020">
    <property type="term" value="C:membrane"/>
    <property type="evidence" value="ECO:0007669"/>
    <property type="project" value="TreeGrafter"/>
</dbReference>
<evidence type="ECO:0000313" key="3">
    <source>
        <dbReference type="Proteomes" id="UP000234473"/>
    </source>
</evidence>
<reference evidence="2 3" key="1">
    <citation type="submission" date="2017-11" db="EMBL/GenBank/DDBJ databases">
        <authorList>
            <person name="Han C.G."/>
        </authorList>
    </citation>
    <scope>NUCLEOTIDE SEQUENCE [LARGE SCALE GENOMIC DNA]</scope>
    <source>
        <strain evidence="2 3">A5</strain>
    </source>
</reference>
<dbReference type="GO" id="GO:1990204">
    <property type="term" value="C:oxidoreductase complex"/>
    <property type="evidence" value="ECO:0007669"/>
    <property type="project" value="UniProtKB-ARBA"/>
</dbReference>
<evidence type="ECO:0000313" key="2">
    <source>
        <dbReference type="EMBL" id="PLP40257.1"/>
    </source>
</evidence>
<evidence type="ECO:0000259" key="1">
    <source>
        <dbReference type="Pfam" id="PF01568"/>
    </source>
</evidence>
<dbReference type="InterPro" id="IPR006657">
    <property type="entry name" value="MoPterin_dinucl-bd_dom"/>
</dbReference>
<proteinExistence type="predicted"/>
<dbReference type="SUPFAM" id="SSF50692">
    <property type="entry name" value="ADC-like"/>
    <property type="match status" value="1"/>
</dbReference>
<dbReference type="GO" id="GO:0016491">
    <property type="term" value="F:oxidoreductase activity"/>
    <property type="evidence" value="ECO:0007669"/>
    <property type="project" value="InterPro"/>
</dbReference>
<feature type="domain" description="Molybdopterin dinucleotide-binding" evidence="1">
    <location>
        <begin position="305"/>
        <end position="355"/>
    </location>
</feature>
<dbReference type="PANTHER" id="PTHR43105">
    <property type="entry name" value="RESPIRATORY NITRATE REDUCTASE"/>
    <property type="match status" value="1"/>
</dbReference>
<comment type="caution">
    <text evidence="2">The sequence shown here is derived from an EMBL/GenBank/DDBJ whole genome shotgun (WGS) entry which is preliminary data.</text>
</comment>
<dbReference type="Proteomes" id="UP000234473">
    <property type="component" value="Unassembled WGS sequence"/>
</dbReference>
<name>A0A2N5A8U2_KLEVA</name>
<dbReference type="InterPro" id="IPR050123">
    <property type="entry name" value="Prok_molybdopt-oxidoreductase"/>
</dbReference>
<dbReference type="SUPFAM" id="SSF53706">
    <property type="entry name" value="Formate dehydrogenase/DMSO reductase, domains 1-3"/>
    <property type="match status" value="1"/>
</dbReference>
<feature type="non-terminal residue" evidence="2">
    <location>
        <position position="356"/>
    </location>
</feature>
<reference evidence="2 3" key="2">
    <citation type="submission" date="2018-01" db="EMBL/GenBank/DDBJ databases">
        <title>Genomic study of Klebsiella pneumoniae.</title>
        <authorList>
            <person name="Yang Y."/>
            <person name="Bicalho R."/>
        </authorList>
    </citation>
    <scope>NUCLEOTIDE SEQUENCE [LARGE SCALE GENOMIC DNA]</scope>
    <source>
        <strain evidence="2 3">A5</strain>
    </source>
</reference>
<dbReference type="Gene3D" id="3.40.50.740">
    <property type="match status" value="1"/>
</dbReference>